<comment type="similarity">
    <text evidence="1 4">Belongs to the glycosyl hydrolase 30 family.</text>
</comment>
<keyword evidence="4" id="KW-0326">Glycosidase</keyword>
<keyword evidence="8" id="KW-1185">Reference proteome</keyword>
<evidence type="ECO:0000313" key="7">
    <source>
        <dbReference type="EMBL" id="MFC7147574.1"/>
    </source>
</evidence>
<proteinExistence type="inferred from homology"/>
<feature type="domain" description="Glycosyl hydrolase family 30 beta sandwich" evidence="6">
    <location>
        <begin position="397"/>
        <end position="458"/>
    </location>
</feature>
<dbReference type="Pfam" id="PF02055">
    <property type="entry name" value="Glyco_hydro_30"/>
    <property type="match status" value="1"/>
</dbReference>
<dbReference type="PRINTS" id="PR00843">
    <property type="entry name" value="GLHYDRLASE30"/>
</dbReference>
<dbReference type="InterPro" id="IPR017853">
    <property type="entry name" value="GH"/>
</dbReference>
<dbReference type="Pfam" id="PF17189">
    <property type="entry name" value="Glyco_hydro_30C"/>
    <property type="match status" value="1"/>
</dbReference>
<keyword evidence="3 4" id="KW-0378">Hydrolase</keyword>
<feature type="domain" description="Glycosyl hydrolase family 30 TIM-barrel" evidence="5">
    <location>
        <begin position="68"/>
        <end position="394"/>
    </location>
</feature>
<keyword evidence="2" id="KW-0732">Signal</keyword>
<evidence type="ECO:0000256" key="2">
    <source>
        <dbReference type="ARBA" id="ARBA00022729"/>
    </source>
</evidence>
<evidence type="ECO:0000256" key="4">
    <source>
        <dbReference type="RuleBase" id="RU361188"/>
    </source>
</evidence>
<dbReference type="Gene3D" id="2.60.40.1180">
    <property type="entry name" value="Golgi alpha-mannosidase II"/>
    <property type="match status" value="1"/>
</dbReference>
<protein>
    <submittedName>
        <fullName evidence="7">Glycoside hydrolase family 30 beta sandwich domain-containing protein</fullName>
    </submittedName>
</protein>
<dbReference type="Proteomes" id="UP001596378">
    <property type="component" value="Unassembled WGS sequence"/>
</dbReference>
<reference evidence="8" key="1">
    <citation type="journal article" date="2019" name="Int. J. Syst. Evol. Microbiol.">
        <title>The Global Catalogue of Microorganisms (GCM) 10K type strain sequencing project: providing services to taxonomists for standard genome sequencing and annotation.</title>
        <authorList>
            <consortium name="The Broad Institute Genomics Platform"/>
            <consortium name="The Broad Institute Genome Sequencing Center for Infectious Disease"/>
            <person name="Wu L."/>
            <person name="Ma J."/>
        </authorList>
    </citation>
    <scope>NUCLEOTIDE SEQUENCE [LARGE SCALE GENOMIC DNA]</scope>
    <source>
        <strain evidence="8">KCTC 12907</strain>
    </source>
</reference>
<evidence type="ECO:0000259" key="6">
    <source>
        <dbReference type="Pfam" id="PF17189"/>
    </source>
</evidence>
<dbReference type="InterPro" id="IPR013780">
    <property type="entry name" value="Glyco_hydro_b"/>
</dbReference>
<evidence type="ECO:0000256" key="3">
    <source>
        <dbReference type="ARBA" id="ARBA00022801"/>
    </source>
</evidence>
<dbReference type="SUPFAM" id="SSF51011">
    <property type="entry name" value="Glycosyl hydrolase domain"/>
    <property type="match status" value="1"/>
</dbReference>
<dbReference type="Gene3D" id="3.20.20.80">
    <property type="entry name" value="Glycosidases"/>
    <property type="match status" value="1"/>
</dbReference>
<dbReference type="PANTHER" id="PTHR11069:SF23">
    <property type="entry name" value="LYSOSOMAL ACID GLUCOSYLCERAMIDASE"/>
    <property type="match status" value="1"/>
</dbReference>
<gene>
    <name evidence="7" type="ORF">ACFQMJ_03410</name>
</gene>
<sequence length="468" mass="53473">MVENAKEQGKAEVWWSSEAEPRSREWFARPFDIPYRLERQADAEITAPSPAEGETLAIFPERLHQEILGIGTSMEESTVFNLARMSESKREEICRSLVDRERGAGFNLIRITLGTSDFTARAFYSYNDLEPGETDFELERFSIRKDIEYGIIDVLRRLRELQPELLFFASSWSPPAWMKTSGSLMRGQLKEGEQYTRTLAKYYRMAIQAYREQGIELYAITVQNEPLLEIDYPSCYMSPQRQTELIAALREELDEHGLRTKIWIFDHNFADAWAYVSPILNDAAGRAAADGIAFHDYDGEPTVMRELQCAYPDLSIHLTERSLWGVEAADRFVQYFRSGASSYNAWVTMLDSRIGTHQWVGTPDPTLIVQDAEAPERFWMTPEFYLTAQFSKFVPRGARRADSSPGSAETVTHVAFVNPDGTVVAVVVNRTDRPQPFRLLCEGRQIRAALPPKTAGTYRWRRAPADTD</sequence>
<evidence type="ECO:0000256" key="1">
    <source>
        <dbReference type="ARBA" id="ARBA00005382"/>
    </source>
</evidence>
<name>A0ABW2F6A0_9BACL</name>
<evidence type="ECO:0000259" key="5">
    <source>
        <dbReference type="Pfam" id="PF02055"/>
    </source>
</evidence>
<dbReference type="InterPro" id="IPR033453">
    <property type="entry name" value="Glyco_hydro_30_TIM-barrel"/>
</dbReference>
<evidence type="ECO:0000313" key="8">
    <source>
        <dbReference type="Proteomes" id="UP001596378"/>
    </source>
</evidence>
<dbReference type="PANTHER" id="PTHR11069">
    <property type="entry name" value="GLUCOSYLCERAMIDASE"/>
    <property type="match status" value="1"/>
</dbReference>
<organism evidence="7 8">
    <name type="scientific">Cohnella cellulosilytica</name>
    <dbReference type="NCBI Taxonomy" id="986710"/>
    <lineage>
        <taxon>Bacteria</taxon>
        <taxon>Bacillati</taxon>
        <taxon>Bacillota</taxon>
        <taxon>Bacilli</taxon>
        <taxon>Bacillales</taxon>
        <taxon>Paenibacillaceae</taxon>
        <taxon>Cohnella</taxon>
    </lineage>
</organism>
<dbReference type="InterPro" id="IPR001139">
    <property type="entry name" value="Glyco_hydro_30"/>
</dbReference>
<dbReference type="RefSeq" id="WP_378048415.1">
    <property type="nucleotide sequence ID" value="NZ_JBHMDN010000016.1"/>
</dbReference>
<dbReference type="GO" id="GO:0016787">
    <property type="term" value="F:hydrolase activity"/>
    <property type="evidence" value="ECO:0007669"/>
    <property type="project" value="UniProtKB-KW"/>
</dbReference>
<dbReference type="InterPro" id="IPR033452">
    <property type="entry name" value="GH30_C"/>
</dbReference>
<accession>A0ABW2F6A0</accession>
<dbReference type="SUPFAM" id="SSF51445">
    <property type="entry name" value="(Trans)glycosidases"/>
    <property type="match status" value="1"/>
</dbReference>
<comment type="caution">
    <text evidence="7">The sequence shown here is derived from an EMBL/GenBank/DDBJ whole genome shotgun (WGS) entry which is preliminary data.</text>
</comment>
<dbReference type="EMBL" id="JBHTAI010000002">
    <property type="protein sequence ID" value="MFC7147574.1"/>
    <property type="molecule type" value="Genomic_DNA"/>
</dbReference>